<evidence type="ECO:0000313" key="2">
    <source>
        <dbReference type="Proteomes" id="UP000327294"/>
    </source>
</evidence>
<gene>
    <name evidence="1" type="ORF">F9278_00165</name>
</gene>
<reference evidence="1 2" key="1">
    <citation type="submission" date="2019-10" db="EMBL/GenBank/DDBJ databases">
        <title>Streptomyces sp. strain GY16 isolated from leaves of Broussonetia papyrifera.</title>
        <authorList>
            <person name="Mo P."/>
        </authorList>
    </citation>
    <scope>NUCLEOTIDE SEQUENCE [LARGE SCALE GENOMIC DNA]</scope>
    <source>
        <strain evidence="1 2">GY16</strain>
        <plasmid evidence="1 2">unnamed1</plasmid>
    </source>
</reference>
<name>A0A5P8JVY8_9ACTN</name>
<dbReference type="EMBL" id="CP045095">
    <property type="protein sequence ID" value="QFQ94870.1"/>
    <property type="molecule type" value="Genomic_DNA"/>
</dbReference>
<proteinExistence type="predicted"/>
<organism evidence="1 2">
    <name type="scientific">Streptomyces phaeolivaceus</name>
    <dbReference type="NCBI Taxonomy" id="2653200"/>
    <lineage>
        <taxon>Bacteria</taxon>
        <taxon>Bacillati</taxon>
        <taxon>Actinomycetota</taxon>
        <taxon>Actinomycetes</taxon>
        <taxon>Kitasatosporales</taxon>
        <taxon>Streptomycetaceae</taxon>
        <taxon>Streptomyces</taxon>
    </lineage>
</organism>
<dbReference type="AlphaFoldDB" id="A0A5P8JVY8"/>
<keyword evidence="1" id="KW-0614">Plasmid</keyword>
<dbReference type="KEGG" id="sphv:F9278_00165"/>
<accession>A0A5P8JVY8</accession>
<protein>
    <submittedName>
        <fullName evidence="1">Uncharacterized protein</fullName>
    </submittedName>
</protein>
<keyword evidence="2" id="KW-1185">Reference proteome</keyword>
<sequence>MVSSDWSIDTIVHALPSPEMRQQALREIHLAPVNELQAAVDRWRAVAVEWTLTTAPRIEEARAHAEATGELPAQYEETPQSVAAFDGWRQQMETLRQQQRGAA</sequence>
<evidence type="ECO:0000313" key="1">
    <source>
        <dbReference type="EMBL" id="QFQ94870.1"/>
    </source>
</evidence>
<dbReference type="RefSeq" id="WP_152166404.1">
    <property type="nucleotide sequence ID" value="NZ_CP045095.1"/>
</dbReference>
<geneLocation type="plasmid" evidence="1 2">
    <name>unnamed1</name>
</geneLocation>
<dbReference type="Proteomes" id="UP000327294">
    <property type="component" value="Plasmid unnamed1"/>
</dbReference>